<evidence type="ECO:0000256" key="1">
    <source>
        <dbReference type="SAM" id="MobiDB-lite"/>
    </source>
</evidence>
<dbReference type="OrthoDB" id="3689811at2759"/>
<dbReference type="EMBL" id="KB445642">
    <property type="protein sequence ID" value="EMD64890.1"/>
    <property type="molecule type" value="Genomic_DNA"/>
</dbReference>
<reference evidence="2 3" key="1">
    <citation type="journal article" date="2012" name="PLoS Pathog.">
        <title>Diverse lifestyles and strategies of plant pathogenesis encoded in the genomes of eighteen Dothideomycetes fungi.</title>
        <authorList>
            <person name="Ohm R.A."/>
            <person name="Feau N."/>
            <person name="Henrissat B."/>
            <person name="Schoch C.L."/>
            <person name="Horwitz B.A."/>
            <person name="Barry K.W."/>
            <person name="Condon B.J."/>
            <person name="Copeland A.C."/>
            <person name="Dhillon B."/>
            <person name="Glaser F."/>
            <person name="Hesse C.N."/>
            <person name="Kosti I."/>
            <person name="LaButti K."/>
            <person name="Lindquist E.A."/>
            <person name="Lucas S."/>
            <person name="Salamov A.A."/>
            <person name="Bradshaw R.E."/>
            <person name="Ciuffetti L."/>
            <person name="Hamelin R.C."/>
            <person name="Kema G.H.J."/>
            <person name="Lawrence C."/>
            <person name="Scott J.A."/>
            <person name="Spatafora J.W."/>
            <person name="Turgeon B.G."/>
            <person name="de Wit P.J.G.M."/>
            <person name="Zhong S."/>
            <person name="Goodwin S.B."/>
            <person name="Grigoriev I.V."/>
        </authorList>
    </citation>
    <scope>NUCLEOTIDE SEQUENCE [LARGE SCALE GENOMIC DNA]</scope>
    <source>
        <strain evidence="3">ND90Pr / ATCC 201652</strain>
    </source>
</reference>
<dbReference type="HOGENOM" id="CLU_120292_0_0_1"/>
<evidence type="ECO:0000313" key="3">
    <source>
        <dbReference type="Proteomes" id="UP000016934"/>
    </source>
</evidence>
<protein>
    <submittedName>
        <fullName evidence="2">Uncharacterized protein</fullName>
    </submittedName>
</protein>
<dbReference type="GeneID" id="19136466"/>
<dbReference type="Proteomes" id="UP000016934">
    <property type="component" value="Unassembled WGS sequence"/>
</dbReference>
<reference evidence="3" key="2">
    <citation type="journal article" date="2013" name="PLoS Genet.">
        <title>Comparative genome structure, secondary metabolite, and effector coding capacity across Cochliobolus pathogens.</title>
        <authorList>
            <person name="Condon B.J."/>
            <person name="Leng Y."/>
            <person name="Wu D."/>
            <person name="Bushley K.E."/>
            <person name="Ohm R.A."/>
            <person name="Otillar R."/>
            <person name="Martin J."/>
            <person name="Schackwitz W."/>
            <person name="Grimwood J."/>
            <person name="MohdZainudin N."/>
            <person name="Xue C."/>
            <person name="Wang R."/>
            <person name="Manning V.A."/>
            <person name="Dhillon B."/>
            <person name="Tu Z.J."/>
            <person name="Steffenson B.J."/>
            <person name="Salamov A."/>
            <person name="Sun H."/>
            <person name="Lowry S."/>
            <person name="LaButti K."/>
            <person name="Han J."/>
            <person name="Copeland A."/>
            <person name="Lindquist E."/>
            <person name="Barry K."/>
            <person name="Schmutz J."/>
            <person name="Baker S.E."/>
            <person name="Ciuffetti L.M."/>
            <person name="Grigoriev I.V."/>
            <person name="Zhong S."/>
            <person name="Turgeon B.G."/>
        </authorList>
    </citation>
    <scope>NUCLEOTIDE SEQUENCE [LARGE SCALE GENOMIC DNA]</scope>
    <source>
        <strain evidence="3">ND90Pr / ATCC 201652</strain>
    </source>
</reference>
<feature type="compositionally biased region" description="Pro residues" evidence="1">
    <location>
        <begin position="98"/>
        <end position="121"/>
    </location>
</feature>
<organism evidence="2 3">
    <name type="scientific">Cochliobolus sativus (strain ND90Pr / ATCC 201652)</name>
    <name type="common">Common root rot and spot blotch fungus</name>
    <name type="synonym">Bipolaris sorokiniana</name>
    <dbReference type="NCBI Taxonomy" id="665912"/>
    <lineage>
        <taxon>Eukaryota</taxon>
        <taxon>Fungi</taxon>
        <taxon>Dikarya</taxon>
        <taxon>Ascomycota</taxon>
        <taxon>Pezizomycotina</taxon>
        <taxon>Dothideomycetes</taxon>
        <taxon>Pleosporomycetidae</taxon>
        <taxon>Pleosporales</taxon>
        <taxon>Pleosporineae</taxon>
        <taxon>Pleosporaceae</taxon>
        <taxon>Bipolaris</taxon>
    </lineage>
</organism>
<proteinExistence type="predicted"/>
<accession>M2SRH7</accession>
<sequence>MDLGSQDCIIGIKWLRRFQLQLDTVRNRIVWPAKYPATYDPAPPILVQLKQPAVDAEVEKDIERRNALWEKDDYRRRNSPTTASIQRIRGLLRLPKARPLPPAPNPVPKPIRPAPSSPPSPRISLISANAFHYTMKRKENEFFTTSIYEIDRILEERRLKDDPENAKLV</sequence>
<keyword evidence="3" id="KW-1185">Reference proteome</keyword>
<dbReference type="RefSeq" id="XP_007699433.1">
    <property type="nucleotide sequence ID" value="XM_007701243.1"/>
</dbReference>
<feature type="region of interest" description="Disordered" evidence="1">
    <location>
        <begin position="95"/>
        <end position="123"/>
    </location>
</feature>
<dbReference type="AlphaFoldDB" id="M2SRH7"/>
<dbReference type="KEGG" id="bsc:COCSADRAFT_315828"/>
<evidence type="ECO:0000313" key="2">
    <source>
        <dbReference type="EMBL" id="EMD64890.1"/>
    </source>
</evidence>
<name>M2SRH7_COCSN</name>
<gene>
    <name evidence="2" type="ORF">COCSADRAFT_315828</name>
</gene>